<dbReference type="EMBL" id="JAUOZS010000001">
    <property type="protein sequence ID" value="MDT8902202.1"/>
    <property type="molecule type" value="Genomic_DNA"/>
</dbReference>
<dbReference type="Pfam" id="PF07505">
    <property type="entry name" value="DUF5131"/>
    <property type="match status" value="1"/>
</dbReference>
<dbReference type="InterPro" id="IPR011101">
    <property type="entry name" value="DUF5131"/>
</dbReference>
<sequence>MATKIEWTDETWNPFHGCDPISPGCANCYARTMAKRQAAMGTPGYDPEDPFRVTLAENKLHLPLRWRKPRKIFIGSMGDLFHEEVPFAFIEKVWDIFFDCGAVWPAGSANHIFQVLTKRPERLLAFARWMNGRGRRIDYPNVWMGVTAENQEWADKRIPVLLQVPAAVRFVSYEPALGPIKLPFGWNGARRMPDGLNYYWTQPFIDWFIAGAESGPDARPAHPDWFRSARDQCAAAGVPFFFKSWGTWLPDMDCTQRVMYPNRGCWTMEDPPMNFIRRGKEMPGDLLDGQLHKEFPKVVNS</sequence>
<dbReference type="Proteomes" id="UP001254848">
    <property type="component" value="Unassembled WGS sequence"/>
</dbReference>
<accession>A0ABU3NZH8</accession>
<gene>
    <name evidence="1" type="ORF">Q4T40_13175</name>
</gene>
<proteinExistence type="predicted"/>
<organism evidence="1 2">
    <name type="scientific">Anaeroselena agilis</name>
    <dbReference type="NCBI Taxonomy" id="3063788"/>
    <lineage>
        <taxon>Bacteria</taxon>
        <taxon>Bacillati</taxon>
        <taxon>Bacillota</taxon>
        <taxon>Negativicutes</taxon>
        <taxon>Acetonemataceae</taxon>
        <taxon>Anaeroselena</taxon>
    </lineage>
</organism>
<evidence type="ECO:0000313" key="2">
    <source>
        <dbReference type="Proteomes" id="UP001254848"/>
    </source>
</evidence>
<evidence type="ECO:0000313" key="1">
    <source>
        <dbReference type="EMBL" id="MDT8902202.1"/>
    </source>
</evidence>
<keyword evidence="2" id="KW-1185">Reference proteome</keyword>
<dbReference type="RefSeq" id="WP_413780688.1">
    <property type="nucleotide sequence ID" value="NZ_JAUOZS010000001.1"/>
</dbReference>
<comment type="caution">
    <text evidence="1">The sequence shown here is derived from an EMBL/GenBank/DDBJ whole genome shotgun (WGS) entry which is preliminary data.</text>
</comment>
<reference evidence="1 2" key="1">
    <citation type="submission" date="2023-07" db="EMBL/GenBank/DDBJ databases">
        <title>The novel representative of Negativicutes class, Anaeroselena agilis gen. nov. sp. nov.</title>
        <authorList>
            <person name="Prokofeva M.I."/>
            <person name="Elcheninov A.G."/>
            <person name="Klyukina A."/>
            <person name="Kublanov I.V."/>
            <person name="Frolov E.N."/>
            <person name="Podosokorskaya O.A."/>
        </authorList>
    </citation>
    <scope>NUCLEOTIDE SEQUENCE [LARGE SCALE GENOMIC DNA]</scope>
    <source>
        <strain evidence="1 2">4137-cl</strain>
    </source>
</reference>
<name>A0ABU3NZH8_9FIRM</name>
<protein>
    <submittedName>
        <fullName evidence="1">Phage Gp37/Gp68 family protein</fullName>
    </submittedName>
</protein>